<protein>
    <recommendedName>
        <fullName evidence="3">F-box domain-containing protein</fullName>
    </recommendedName>
</protein>
<proteinExistence type="predicted"/>
<reference evidence="1" key="1">
    <citation type="submission" date="2023-03" db="EMBL/GenBank/DDBJ databases">
        <title>Massive genome expansion in bonnet fungi (Mycena s.s.) driven by repeated elements and novel gene families across ecological guilds.</title>
        <authorList>
            <consortium name="Lawrence Berkeley National Laboratory"/>
            <person name="Harder C.B."/>
            <person name="Miyauchi S."/>
            <person name="Viragh M."/>
            <person name="Kuo A."/>
            <person name="Thoen E."/>
            <person name="Andreopoulos B."/>
            <person name="Lu D."/>
            <person name="Skrede I."/>
            <person name="Drula E."/>
            <person name="Henrissat B."/>
            <person name="Morin E."/>
            <person name="Kohler A."/>
            <person name="Barry K."/>
            <person name="LaButti K."/>
            <person name="Morin E."/>
            <person name="Salamov A."/>
            <person name="Lipzen A."/>
            <person name="Mereny Z."/>
            <person name="Hegedus B."/>
            <person name="Baldrian P."/>
            <person name="Stursova M."/>
            <person name="Weitz H."/>
            <person name="Taylor A."/>
            <person name="Grigoriev I.V."/>
            <person name="Nagy L.G."/>
            <person name="Martin F."/>
            <person name="Kauserud H."/>
        </authorList>
    </citation>
    <scope>NUCLEOTIDE SEQUENCE</scope>
    <source>
        <strain evidence="1">9284</strain>
    </source>
</reference>
<dbReference type="Proteomes" id="UP001221142">
    <property type="component" value="Unassembled WGS sequence"/>
</dbReference>
<keyword evidence="2" id="KW-1185">Reference proteome</keyword>
<dbReference type="EMBL" id="JARKIF010000002">
    <property type="protein sequence ID" value="KAJ7646564.1"/>
    <property type="molecule type" value="Genomic_DNA"/>
</dbReference>
<evidence type="ECO:0000313" key="2">
    <source>
        <dbReference type="Proteomes" id="UP001221142"/>
    </source>
</evidence>
<evidence type="ECO:0008006" key="3">
    <source>
        <dbReference type="Google" id="ProtNLM"/>
    </source>
</evidence>
<name>A0AAD7FW36_9AGAR</name>
<organism evidence="1 2">
    <name type="scientific">Roridomyces roridus</name>
    <dbReference type="NCBI Taxonomy" id="1738132"/>
    <lineage>
        <taxon>Eukaryota</taxon>
        <taxon>Fungi</taxon>
        <taxon>Dikarya</taxon>
        <taxon>Basidiomycota</taxon>
        <taxon>Agaricomycotina</taxon>
        <taxon>Agaricomycetes</taxon>
        <taxon>Agaricomycetidae</taxon>
        <taxon>Agaricales</taxon>
        <taxon>Marasmiineae</taxon>
        <taxon>Mycenaceae</taxon>
        <taxon>Roridomyces</taxon>
    </lineage>
</organism>
<gene>
    <name evidence="1" type="ORF">FB45DRAFT_890786</name>
</gene>
<sequence length="405" mass="45936">MVRGRKPKRIPLPLPPEICALICEEIGLARKRDLLALCRVSRLFRDQVQRLLYRVIDFSKSGPKRLESWCTAVSRSPQLAERIHTLILELDPNIALSSNMAKLARALAKCVNLKELTVRDGSSGRIRTHSVEYPSIQGWVLNTCKFRLTKFDNSFFNTSMLSQFWNVQCDLRLLSTCHQGDSFPFHAEQLPNLIGLVVCGMRALPATRPLERIELYTYPLSTLDHLVPALVPYSPTLDTLNLLHNLTEWDATQTLSIFSHVALAVPDLLHFGFVERLSDVFSYLQDVESPADIPFVSLSKFRRLETFFYYSHNTVEFVDHTTGELYDLSHPADLEAFGRLAMNACPTLRRVVVAYALHKPVSTRAAKPKDPDVVCTVTRGVAGTDFHVEHGTKFDFSKTSMFWRS</sequence>
<accession>A0AAD7FW36</accession>
<dbReference type="AlphaFoldDB" id="A0AAD7FW36"/>
<evidence type="ECO:0000313" key="1">
    <source>
        <dbReference type="EMBL" id="KAJ7646564.1"/>
    </source>
</evidence>
<comment type="caution">
    <text evidence="1">The sequence shown here is derived from an EMBL/GenBank/DDBJ whole genome shotgun (WGS) entry which is preliminary data.</text>
</comment>